<sequence length="462" mass="50877">MKTVAVVGGGITGLTTLYYLQEYLKGEDVRLILIEGENMLGGKIQSISSDPFIMEVGADSIVSRHPGVLELVGELGLMDELVYNETGTSFIYTQDTLHKIPTDSVFGIPMTRTSLMESTLISDEGKRAALLDYETENDTFTKEDSIGDFLEFFLGKELVQNQIAPVLSGVYSGDLHTLSMSSTLPYLLDYKNAYGSIMKGLWINREKHQGKSNKKFVSFKTGLSAIINRLDECTPNAEKYKGIGLESLKKSGRMYSLELTNGETISADATVLAIPHNRARGVLNHPELNEGFSLLKTKSLKSIYLGFDLPDTVLPADGTGFIVAKEQGGVKSDACTWTSRKWKHTSVNSQLLVRLFYKDSNPHWAEIKHLTQEELLHTALRDIEATMGLKGVQPIQKEVTDWSGLMPNYNLEHAQSVRQLESSLAVEFPGVMLAGASYYGVGIGACIQNGKKTAEQLSSRLL</sequence>
<dbReference type="Pfam" id="PF01593">
    <property type="entry name" value="Amino_oxidase"/>
    <property type="match status" value="1"/>
</dbReference>
<dbReference type="InterPro" id="IPR002937">
    <property type="entry name" value="Amino_oxidase"/>
</dbReference>
<dbReference type="SUPFAM" id="SSF51905">
    <property type="entry name" value="FAD/NAD(P)-binding domain"/>
    <property type="match status" value="1"/>
</dbReference>
<comment type="cofactor">
    <cofactor evidence="2 11">
        <name>FAD</name>
        <dbReference type="ChEBI" id="CHEBI:57692"/>
    </cofactor>
</comment>
<evidence type="ECO:0000256" key="7">
    <source>
        <dbReference type="ARBA" id="ARBA00022630"/>
    </source>
</evidence>
<evidence type="ECO:0000256" key="2">
    <source>
        <dbReference type="ARBA" id="ARBA00001974"/>
    </source>
</evidence>
<dbReference type="PANTHER" id="PTHR42923">
    <property type="entry name" value="PROTOPORPHYRINOGEN OXIDASE"/>
    <property type="match status" value="1"/>
</dbReference>
<dbReference type="GO" id="GO:0005737">
    <property type="term" value="C:cytoplasm"/>
    <property type="evidence" value="ECO:0007669"/>
    <property type="project" value="UniProtKB-SubCell"/>
</dbReference>
<dbReference type="Gene3D" id="3.90.660.20">
    <property type="entry name" value="Protoporphyrinogen oxidase, mitochondrial, domain 2"/>
    <property type="match status" value="1"/>
</dbReference>
<dbReference type="UniPathway" id="UPA00252"/>
<comment type="function">
    <text evidence="11">Involved in coproporphyrin-dependent heme b biosynthesis. Catalyzes the oxidation of coproporphyrinogen III to coproporphyrin III.</text>
</comment>
<evidence type="ECO:0000256" key="4">
    <source>
        <dbReference type="ARBA" id="ARBA00008310"/>
    </source>
</evidence>
<keyword evidence="11" id="KW-0963">Cytoplasm</keyword>
<comment type="pathway">
    <text evidence="3 11">Porphyrin-containing compound metabolism; protoheme biosynthesis.</text>
</comment>
<proteinExistence type="inferred from homology"/>
<dbReference type="InterPro" id="IPR004572">
    <property type="entry name" value="Protoporphyrinogen_oxidase"/>
</dbReference>
<comment type="subcellular location">
    <subcellularLocation>
        <location evidence="11">Cytoplasm</location>
    </subcellularLocation>
</comment>
<evidence type="ECO:0000256" key="6">
    <source>
        <dbReference type="ARBA" id="ARBA00019046"/>
    </source>
</evidence>
<evidence type="ECO:0000313" key="14">
    <source>
        <dbReference type="Proteomes" id="UP000037405"/>
    </source>
</evidence>
<comment type="catalytic activity">
    <reaction evidence="1">
        <text>coproporphyrinogen III + 3 O2 = coproporphyrin III + 3 H2O2</text>
        <dbReference type="Rhea" id="RHEA:43436"/>
        <dbReference type="ChEBI" id="CHEBI:15379"/>
        <dbReference type="ChEBI" id="CHEBI:16240"/>
        <dbReference type="ChEBI" id="CHEBI:57309"/>
        <dbReference type="ChEBI" id="CHEBI:131725"/>
        <dbReference type="EC" id="1.3.3.15"/>
    </reaction>
    <physiologicalReaction direction="left-to-right" evidence="1">
        <dbReference type="Rhea" id="RHEA:43437"/>
    </physiologicalReaction>
</comment>
<dbReference type="RefSeq" id="WP_053427125.1">
    <property type="nucleotide sequence ID" value="NZ_LGUE01000001.1"/>
</dbReference>
<dbReference type="NCBIfam" id="TIGR00562">
    <property type="entry name" value="proto_IX_ox"/>
    <property type="match status" value="1"/>
</dbReference>
<dbReference type="PATRIC" id="fig|189381.12.peg.1235"/>
<keyword evidence="7 11" id="KW-0285">Flavoprotein</keyword>
<dbReference type="InterPro" id="IPR036188">
    <property type="entry name" value="FAD/NAD-bd_sf"/>
</dbReference>
<evidence type="ECO:0000256" key="11">
    <source>
        <dbReference type="RuleBase" id="RU364052"/>
    </source>
</evidence>
<keyword evidence="9 11" id="KW-0560">Oxidoreductase</keyword>
<keyword evidence="14" id="KW-1185">Reference proteome</keyword>
<dbReference type="GO" id="GO:0004729">
    <property type="term" value="F:oxygen-dependent protoporphyrinogen oxidase activity"/>
    <property type="evidence" value="ECO:0007669"/>
    <property type="project" value="UniProtKB-UniRule"/>
</dbReference>
<evidence type="ECO:0000256" key="10">
    <source>
        <dbReference type="ARBA" id="ARBA00023133"/>
    </source>
</evidence>
<dbReference type="OrthoDB" id="9805195at2"/>
<evidence type="ECO:0000256" key="3">
    <source>
        <dbReference type="ARBA" id="ARBA00004744"/>
    </source>
</evidence>
<keyword evidence="8 11" id="KW-0274">FAD</keyword>
<evidence type="ECO:0000256" key="1">
    <source>
        <dbReference type="ARBA" id="ARBA00001755"/>
    </source>
</evidence>
<evidence type="ECO:0000313" key="13">
    <source>
        <dbReference type="EMBL" id="KON91927.1"/>
    </source>
</evidence>
<name>A0A0M0GQZ7_9BACI</name>
<evidence type="ECO:0000256" key="9">
    <source>
        <dbReference type="ARBA" id="ARBA00023002"/>
    </source>
</evidence>
<organism evidence="13 14">
    <name type="scientific">Rossellomorea marisflavi</name>
    <dbReference type="NCBI Taxonomy" id="189381"/>
    <lineage>
        <taxon>Bacteria</taxon>
        <taxon>Bacillati</taxon>
        <taxon>Bacillota</taxon>
        <taxon>Bacilli</taxon>
        <taxon>Bacillales</taxon>
        <taxon>Bacillaceae</taxon>
        <taxon>Rossellomorea</taxon>
    </lineage>
</organism>
<dbReference type="Gene3D" id="1.10.3110.10">
    <property type="entry name" value="protoporphyrinogen ix oxidase, domain 3"/>
    <property type="match status" value="1"/>
</dbReference>
<dbReference type="PANTHER" id="PTHR42923:SF3">
    <property type="entry name" value="PROTOPORPHYRINOGEN OXIDASE"/>
    <property type="match status" value="1"/>
</dbReference>
<keyword evidence="10 11" id="KW-0350">Heme biosynthesis</keyword>
<dbReference type="Gene3D" id="3.50.50.60">
    <property type="entry name" value="FAD/NAD(P)-binding domain"/>
    <property type="match status" value="1"/>
</dbReference>
<dbReference type="STRING" id="189381.GCA_900166615_03183"/>
<evidence type="ECO:0000259" key="12">
    <source>
        <dbReference type="Pfam" id="PF01593"/>
    </source>
</evidence>
<accession>A0A0M0GQZ7</accession>
<reference evidence="14" key="1">
    <citation type="submission" date="2015-07" db="EMBL/GenBank/DDBJ databases">
        <title>Fjat-14235 jcm11544.</title>
        <authorList>
            <person name="Liu B."/>
            <person name="Wang J."/>
            <person name="Zhu Y."/>
            <person name="Liu G."/>
            <person name="Chen Q."/>
            <person name="Chen Z."/>
            <person name="Lan J."/>
            <person name="Che J."/>
            <person name="Ge C."/>
            <person name="Shi H."/>
            <person name="Pan Z."/>
            <person name="Liu X."/>
        </authorList>
    </citation>
    <scope>NUCLEOTIDE SEQUENCE [LARGE SCALE GENOMIC DNA]</scope>
    <source>
        <strain evidence="14">JCM 11544</strain>
    </source>
</reference>
<dbReference type="AlphaFoldDB" id="A0A0M0GQZ7"/>
<dbReference type="GO" id="GO:0006783">
    <property type="term" value="P:heme biosynthetic process"/>
    <property type="evidence" value="ECO:0007669"/>
    <property type="project" value="UniProtKB-UniRule"/>
</dbReference>
<gene>
    <name evidence="13" type="ORF">AF331_05500</name>
</gene>
<dbReference type="InterPro" id="IPR050464">
    <property type="entry name" value="Zeta_carotene_desat/Oxidored"/>
</dbReference>
<feature type="domain" description="Amine oxidase" evidence="12">
    <location>
        <begin position="11"/>
        <end position="457"/>
    </location>
</feature>
<evidence type="ECO:0000256" key="5">
    <source>
        <dbReference type="ARBA" id="ARBA00012402"/>
    </source>
</evidence>
<evidence type="ECO:0000256" key="8">
    <source>
        <dbReference type="ARBA" id="ARBA00022827"/>
    </source>
</evidence>
<dbReference type="SUPFAM" id="SSF54373">
    <property type="entry name" value="FAD-linked reductases, C-terminal domain"/>
    <property type="match status" value="1"/>
</dbReference>
<protein>
    <recommendedName>
        <fullName evidence="6 11">Coproporphyrinogen III oxidase</fullName>
        <ecNumber evidence="5 11">1.3.3.15</ecNumber>
    </recommendedName>
</protein>
<dbReference type="EC" id="1.3.3.15" evidence="5 11"/>
<dbReference type="EMBL" id="LGUE01000001">
    <property type="protein sequence ID" value="KON91927.1"/>
    <property type="molecule type" value="Genomic_DNA"/>
</dbReference>
<comment type="similarity">
    <text evidence="4 11">Belongs to the protoporphyrinogen/coproporphyrinogen oxidase family. Coproporphyrinogen III oxidase subfamily.</text>
</comment>
<comment type="caution">
    <text evidence="13">The sequence shown here is derived from an EMBL/GenBank/DDBJ whole genome shotgun (WGS) entry which is preliminary data.</text>
</comment>
<dbReference type="Proteomes" id="UP000037405">
    <property type="component" value="Unassembled WGS sequence"/>
</dbReference>